<organism evidence="2">
    <name type="scientific">Lacrimia lanifica</name>
    <dbReference type="NCBI Taxonomy" id="2016125"/>
    <lineage>
        <taxon>Eukaryota</taxon>
        <taxon>Discoba</taxon>
        <taxon>Euglenozoa</taxon>
        <taxon>Diplonemea</taxon>
        <taxon>Diplonemidae</taxon>
        <taxon>Lacrimia</taxon>
    </lineage>
</organism>
<evidence type="ECO:0000256" key="1">
    <source>
        <dbReference type="SAM" id="Phobius"/>
    </source>
</evidence>
<keyword evidence="1" id="KW-0472">Membrane</keyword>
<keyword evidence="2" id="KW-0496">Mitochondrion</keyword>
<feature type="transmembrane region" description="Helical" evidence="1">
    <location>
        <begin position="84"/>
        <end position="103"/>
    </location>
</feature>
<reference evidence="2" key="1">
    <citation type="journal article" date="2020" name="Nucleic Acids Res.">
        <title>Gene fragmentation and RNA editing without borders: eccentric mitochondrial genomes of diplonemids.</title>
        <authorList>
            <person name="Kaur B."/>
            <person name="Zahonova K."/>
            <person name="Valach M."/>
            <person name="Faktorova D."/>
            <person name="Prokopchuk G."/>
            <person name="Burger G."/>
            <person name="Lukes J."/>
        </authorList>
    </citation>
    <scope>NUCLEOTIDE SEQUENCE</scope>
</reference>
<accession>A0A6G5ZV32</accession>
<geneLocation type="mitochondrion" evidence="2"/>
<proteinExistence type="evidence at transcript level"/>
<name>A0A6G5ZV32_9EUGL</name>
<keyword evidence="1" id="KW-0812">Transmembrane</keyword>
<feature type="transmembrane region" description="Helical" evidence="1">
    <location>
        <begin position="60"/>
        <end position="78"/>
    </location>
</feature>
<dbReference type="AlphaFoldDB" id="A0A6G5ZV32"/>
<keyword evidence="1" id="KW-1133">Transmembrane helix</keyword>
<protein>
    <submittedName>
        <fullName evidence="2">NADH dehydrogenase subunit 3</fullName>
    </submittedName>
</protein>
<sequence>MLWSTVVMYITLLLGVLVVVVVQSLHATTSSNHILCSDTGSYDAGVVTSMSTTSYWDADSYHVFILLLVHELLVLLVVPNILEGVSTVGWLVCTCWYMCYTVVDRRSATDLHHITF</sequence>
<evidence type="ECO:0000313" key="2">
    <source>
        <dbReference type="EMBL" id="QHQ98643.1"/>
    </source>
</evidence>
<feature type="transmembrane region" description="Helical" evidence="1">
    <location>
        <begin position="6"/>
        <end position="25"/>
    </location>
</feature>
<dbReference type="EMBL" id="MN109024">
    <property type="protein sequence ID" value="QHQ98643.1"/>
    <property type="molecule type" value="mRNA"/>
</dbReference>